<dbReference type="CDD" id="cd05568">
    <property type="entry name" value="PTS_IIB_bgl_like"/>
    <property type="match status" value="1"/>
</dbReference>
<dbReference type="Gene3D" id="3.40.50.2300">
    <property type="match status" value="1"/>
</dbReference>
<dbReference type="RefSeq" id="WP_152151477.1">
    <property type="nucleotide sequence ID" value="NZ_WEIO01000005.1"/>
</dbReference>
<dbReference type="PANTHER" id="PTHR30185:SF9">
    <property type="entry name" value="MANNITOL-SPECIFIC PHOSPHOTRANSFERASE ENZYME IIA COMPONENT"/>
    <property type="match status" value="1"/>
</dbReference>
<proteinExistence type="predicted"/>
<comment type="caution">
    <text evidence="9">The sequence shown here is derived from an EMBL/GenBank/DDBJ whole genome shotgun (WGS) entry which is preliminary data.</text>
</comment>
<evidence type="ECO:0000256" key="4">
    <source>
        <dbReference type="ARBA" id="ARBA00023159"/>
    </source>
</evidence>
<feature type="domain" description="PTS EIIA type-2" evidence="6">
    <location>
        <begin position="559"/>
        <end position="702"/>
    </location>
</feature>
<feature type="domain" description="PRD" evidence="8">
    <location>
        <begin position="309"/>
        <end position="416"/>
    </location>
</feature>
<dbReference type="PANTHER" id="PTHR30185">
    <property type="entry name" value="CRYPTIC BETA-GLUCOSIDE BGL OPERON ANTITERMINATOR"/>
    <property type="match status" value="1"/>
</dbReference>
<evidence type="ECO:0000259" key="7">
    <source>
        <dbReference type="PROSITE" id="PS51099"/>
    </source>
</evidence>
<dbReference type="Pfam" id="PF08279">
    <property type="entry name" value="HTH_11"/>
    <property type="match status" value="1"/>
</dbReference>
<dbReference type="Gene3D" id="3.40.930.10">
    <property type="entry name" value="Mannitol-specific EII, Chain A"/>
    <property type="match status" value="1"/>
</dbReference>
<evidence type="ECO:0000256" key="2">
    <source>
        <dbReference type="ARBA" id="ARBA00022737"/>
    </source>
</evidence>
<dbReference type="PROSITE" id="PS51094">
    <property type="entry name" value="PTS_EIIA_TYPE_2"/>
    <property type="match status" value="1"/>
</dbReference>
<dbReference type="InterPro" id="IPR011608">
    <property type="entry name" value="PRD"/>
</dbReference>
<dbReference type="Proteomes" id="UP000429595">
    <property type="component" value="Unassembled WGS sequence"/>
</dbReference>
<dbReference type="InterPro" id="IPR036388">
    <property type="entry name" value="WH-like_DNA-bd_sf"/>
</dbReference>
<dbReference type="SUPFAM" id="SSF52794">
    <property type="entry name" value="PTS system IIB component-like"/>
    <property type="match status" value="1"/>
</dbReference>
<keyword evidence="10" id="KW-1185">Reference proteome</keyword>
<dbReference type="GO" id="GO:0009401">
    <property type="term" value="P:phosphoenolpyruvate-dependent sugar phosphotransferase system"/>
    <property type="evidence" value="ECO:0007669"/>
    <property type="project" value="InterPro"/>
</dbReference>
<dbReference type="SUPFAM" id="SSF46785">
    <property type="entry name" value="Winged helix' DNA-binding domain"/>
    <property type="match status" value="1"/>
</dbReference>
<sequence>MTLDQRSIAILNKVIHSEAYVTPAVLMEELNVSKRTIYYDVDKINDWLTVNGLPPMQYVRSAGFYVSKEAQSQIKEELQKLNKERHYEFSPRERIAWMAILILTRGQKIILQDLLNKLNVSRSTLLADIRQLKNELHPFQVTLQFQRREGYFISGSEQNKRQVLTHFLSEVLAFKDWQDIMPDVQLGTFEDKNAARGLFNQTEMDRIHGILADSEQIVGVRYTDEVIQTLSLHLLLLINRLTRGKHVQMDTVEKDVIKESAEYEAACLIGRAIEDAYSVSMPEDEIFYVATYLLGAKISSYEPLESENLDTVYLKSIITRMVDDFQTYACLVFDKRAELEQNLFIHLKPAYFRIKYGIEPANPLTESIKSKYHDLFVLTKKVVHHFEYMLGKTISDEEVAYITMHFGGWLDKEGVKVQRRKKAVVVCASGIGTSRILQKQIEDLLPSTDVTAAFSVREYEKADLAGIDFVISTTPVADKGRPLYIVNPILSHAEKTTLLKHIESTSAGEKTENLYALLSIIKKHADVQSEQALMEELKTYFQAKQESESEVRRKPMLNELITEDKIQLADQAASWEEAIRTASAPLLADQSITELYVEAMINNVNTLGPYVVIAPKIALPHARPEEGVNKIGMSFLQLKESCAFSEKEEHQVNLLFVLAAVDNESHIKALSQLSTMLSNEENIHRLMKAESVSQVLDVINQYSK</sequence>
<evidence type="ECO:0000259" key="8">
    <source>
        <dbReference type="PROSITE" id="PS51372"/>
    </source>
</evidence>
<keyword evidence="4" id="KW-0010">Activator</keyword>
<dbReference type="PROSITE" id="PS51372">
    <property type="entry name" value="PRD_2"/>
    <property type="match status" value="2"/>
</dbReference>
<dbReference type="GO" id="GO:0008982">
    <property type="term" value="F:protein-N(PI)-phosphohistidine-sugar phosphotransferase activity"/>
    <property type="evidence" value="ECO:0007669"/>
    <property type="project" value="InterPro"/>
</dbReference>
<dbReference type="InterPro" id="IPR002178">
    <property type="entry name" value="PTS_EIIA_type-2_dom"/>
</dbReference>
<name>A0A6I1FF00_9BACI</name>
<keyword evidence="5" id="KW-0804">Transcription</keyword>
<evidence type="ECO:0000313" key="10">
    <source>
        <dbReference type="Proteomes" id="UP000429595"/>
    </source>
</evidence>
<dbReference type="Pfam" id="PF00359">
    <property type="entry name" value="PTS_EIIA_2"/>
    <property type="match status" value="1"/>
</dbReference>
<dbReference type="InterPro" id="IPR007737">
    <property type="entry name" value="Mga_HTH"/>
</dbReference>
<organism evidence="9 10">
    <name type="scientific">Bacillus aerolatus</name>
    <dbReference type="NCBI Taxonomy" id="2653354"/>
    <lineage>
        <taxon>Bacteria</taxon>
        <taxon>Bacillati</taxon>
        <taxon>Bacillota</taxon>
        <taxon>Bacilli</taxon>
        <taxon>Bacillales</taxon>
        <taxon>Bacillaceae</taxon>
        <taxon>Bacillus</taxon>
    </lineage>
</organism>
<dbReference type="SUPFAM" id="SSF55804">
    <property type="entry name" value="Phoshotransferase/anion transport protein"/>
    <property type="match status" value="1"/>
</dbReference>
<keyword evidence="2" id="KW-0677">Repeat</keyword>
<dbReference type="Pfam" id="PF00874">
    <property type="entry name" value="PRD"/>
    <property type="match status" value="2"/>
</dbReference>
<dbReference type="InterPro" id="IPR050661">
    <property type="entry name" value="BglG_antiterminators"/>
</dbReference>
<dbReference type="CDD" id="cd00211">
    <property type="entry name" value="PTS_IIA_fru"/>
    <property type="match status" value="1"/>
</dbReference>
<dbReference type="Gene3D" id="1.10.1790.10">
    <property type="entry name" value="PRD domain"/>
    <property type="match status" value="2"/>
</dbReference>
<dbReference type="InterPro" id="IPR036095">
    <property type="entry name" value="PTS_EIIB-like_sf"/>
</dbReference>
<gene>
    <name evidence="9" type="ORF">F9802_09940</name>
</gene>
<reference evidence="9 10" key="1">
    <citation type="submission" date="2019-10" db="EMBL/GenBank/DDBJ databases">
        <title>Bacillus aerolatum sp. nov., isolated from bioaerosol of sport playgrounds.</title>
        <authorList>
            <person name="Chen P."/>
            <person name="Zhang G."/>
        </authorList>
    </citation>
    <scope>NUCLEOTIDE SEQUENCE [LARGE SCALE GENOMIC DNA]</scope>
    <source>
        <strain evidence="9 10">CX253</strain>
    </source>
</reference>
<dbReference type="InterPro" id="IPR016152">
    <property type="entry name" value="PTrfase/Anion_transptr"/>
</dbReference>
<evidence type="ECO:0000313" key="9">
    <source>
        <dbReference type="EMBL" id="KAB7706515.1"/>
    </source>
</evidence>
<accession>A0A6I1FF00</accession>
<dbReference type="AlphaFoldDB" id="A0A6I1FF00"/>
<dbReference type="InterPro" id="IPR036634">
    <property type="entry name" value="PRD_sf"/>
</dbReference>
<dbReference type="InterPro" id="IPR013196">
    <property type="entry name" value="HTH_11"/>
</dbReference>
<dbReference type="Gene3D" id="1.10.10.10">
    <property type="entry name" value="Winged helix-like DNA-binding domain superfamily/Winged helix DNA-binding domain"/>
    <property type="match status" value="2"/>
</dbReference>
<evidence type="ECO:0000256" key="3">
    <source>
        <dbReference type="ARBA" id="ARBA00023015"/>
    </source>
</evidence>
<dbReference type="InterPro" id="IPR036390">
    <property type="entry name" value="WH_DNA-bd_sf"/>
</dbReference>
<dbReference type="EMBL" id="WEIO01000005">
    <property type="protein sequence ID" value="KAB7706515.1"/>
    <property type="molecule type" value="Genomic_DNA"/>
</dbReference>
<protein>
    <submittedName>
        <fullName evidence="9">PRD domain-containing protein</fullName>
    </submittedName>
</protein>
<keyword evidence="3" id="KW-0805">Transcription regulation</keyword>
<feature type="domain" description="PRD" evidence="8">
    <location>
        <begin position="198"/>
        <end position="303"/>
    </location>
</feature>
<dbReference type="SUPFAM" id="SSF63520">
    <property type="entry name" value="PTS-regulatory domain, PRD"/>
    <property type="match status" value="2"/>
</dbReference>
<dbReference type="Pfam" id="PF05043">
    <property type="entry name" value="Mga"/>
    <property type="match status" value="1"/>
</dbReference>
<keyword evidence="1" id="KW-0808">Transferase</keyword>
<evidence type="ECO:0000256" key="1">
    <source>
        <dbReference type="ARBA" id="ARBA00022679"/>
    </source>
</evidence>
<dbReference type="PROSITE" id="PS51099">
    <property type="entry name" value="PTS_EIIB_TYPE_2"/>
    <property type="match status" value="1"/>
</dbReference>
<dbReference type="GO" id="GO:0006355">
    <property type="term" value="P:regulation of DNA-templated transcription"/>
    <property type="evidence" value="ECO:0007669"/>
    <property type="project" value="InterPro"/>
</dbReference>
<feature type="domain" description="PTS EIIB type-2" evidence="7">
    <location>
        <begin position="421"/>
        <end position="510"/>
    </location>
</feature>
<evidence type="ECO:0000256" key="5">
    <source>
        <dbReference type="ARBA" id="ARBA00023163"/>
    </source>
</evidence>
<evidence type="ECO:0000259" key="6">
    <source>
        <dbReference type="PROSITE" id="PS51094"/>
    </source>
</evidence>
<dbReference type="InterPro" id="IPR013011">
    <property type="entry name" value="PTS_EIIB_2"/>
</dbReference>